<accession>A0AAD9YA80</accession>
<organism evidence="3 4">
    <name type="scientific">Colletotrichum kahawae</name>
    <name type="common">Coffee berry disease fungus</name>
    <dbReference type="NCBI Taxonomy" id="34407"/>
    <lineage>
        <taxon>Eukaryota</taxon>
        <taxon>Fungi</taxon>
        <taxon>Dikarya</taxon>
        <taxon>Ascomycota</taxon>
        <taxon>Pezizomycotina</taxon>
        <taxon>Sordariomycetes</taxon>
        <taxon>Hypocreomycetidae</taxon>
        <taxon>Glomerellales</taxon>
        <taxon>Glomerellaceae</taxon>
        <taxon>Colletotrichum</taxon>
        <taxon>Colletotrichum gloeosporioides species complex</taxon>
    </lineage>
</organism>
<reference evidence="3" key="1">
    <citation type="submission" date="2023-02" db="EMBL/GenBank/DDBJ databases">
        <title>Colletotrichum kahawae CIFC_Que2 genome sequencing and assembly.</title>
        <authorList>
            <person name="Baroncelli R."/>
        </authorList>
    </citation>
    <scope>NUCLEOTIDE SEQUENCE</scope>
    <source>
        <strain evidence="3">CIFC_Que2</strain>
    </source>
</reference>
<name>A0AAD9YA80_COLKA</name>
<feature type="region of interest" description="Disordered" evidence="1">
    <location>
        <begin position="127"/>
        <end position="183"/>
    </location>
</feature>
<dbReference type="InterPro" id="IPR025676">
    <property type="entry name" value="Clr5_dom"/>
</dbReference>
<dbReference type="Pfam" id="PF14420">
    <property type="entry name" value="Clr5"/>
    <property type="match status" value="1"/>
</dbReference>
<evidence type="ECO:0000313" key="4">
    <source>
        <dbReference type="Proteomes" id="UP001281614"/>
    </source>
</evidence>
<proteinExistence type="predicted"/>
<evidence type="ECO:0000259" key="2">
    <source>
        <dbReference type="Pfam" id="PF14420"/>
    </source>
</evidence>
<comment type="caution">
    <text evidence="3">The sequence shown here is derived from an EMBL/GenBank/DDBJ whole genome shotgun (WGS) entry which is preliminary data.</text>
</comment>
<dbReference type="EMBL" id="VYYT01000222">
    <property type="protein sequence ID" value="KAK2755386.1"/>
    <property type="molecule type" value="Genomic_DNA"/>
</dbReference>
<dbReference type="AlphaFoldDB" id="A0AAD9YA80"/>
<evidence type="ECO:0000256" key="1">
    <source>
        <dbReference type="SAM" id="MobiDB-lite"/>
    </source>
</evidence>
<feature type="domain" description="Clr5" evidence="2">
    <location>
        <begin position="87"/>
        <end position="126"/>
    </location>
</feature>
<gene>
    <name evidence="3" type="ORF">CKAH01_01278</name>
</gene>
<keyword evidence="4" id="KW-1185">Reference proteome</keyword>
<feature type="compositionally biased region" description="Low complexity" evidence="1">
    <location>
        <begin position="156"/>
        <end position="169"/>
    </location>
</feature>
<protein>
    <recommendedName>
        <fullName evidence="2">Clr5 domain-containing protein</fullName>
    </recommendedName>
</protein>
<sequence length="548" mass="61878">MLGATRSMPSPFFSGVSVFSLPWPMAATNFPPGDPPQLPARNSRLSIHQTCFPGMDSNPSSASAASAIDSGRPLVLVTKNDVVHPQSQEDWEEKKEAIRHLYLERNLPLKEIKRIMYEEHSFSATKYNTQGLRNDQYEGQPVEMPPGKTCKRPSRRGVSSTSSSSTSRTPAQHLSRTGRPPPALVKTMAHANLTDRRTQELFVNLNDLIQGSSRNHAGWDLHLRFDFLPSPAIHLLDMFELFNRLPATLSRQRGAVLRRAFLLLEDVITHDPIEMFRTIVLDAPHLIPSFDTLSPYLVHFYRLLCINNREGEPITRLAGLMQQIMAGASEKELFWGIGRMREHCLNYYGHVLGRKSELDHRDGVDVRCGEQGPAHRHTIECYNGVLTDAIMQFGPAADEVITVEHNQVVATAFLDAEWDGFRELGGRHLDRLHAADEGPMGQWKSKSLERYAWVKYIASKLAVKLGDAEAGVGCLKEAIRAAEYLEAQDNEWSESAACHVLRYQIELEDVLRGIDRLEEARDVQFSINSSKYLRDLVRRDMAENEAYR</sequence>
<evidence type="ECO:0000313" key="3">
    <source>
        <dbReference type="EMBL" id="KAK2755386.1"/>
    </source>
</evidence>
<dbReference type="Proteomes" id="UP001281614">
    <property type="component" value="Unassembled WGS sequence"/>
</dbReference>